<name>A0A1V1P9J0_9BACT</name>
<gene>
    <name evidence="2" type="ORF">OMM_02490</name>
</gene>
<dbReference type="AlphaFoldDB" id="A0A1V1P9J0"/>
<organism evidence="2 3">
    <name type="scientific">Candidatus Magnetoglobus multicellularis str. Araruama</name>
    <dbReference type="NCBI Taxonomy" id="890399"/>
    <lineage>
        <taxon>Bacteria</taxon>
        <taxon>Pseudomonadati</taxon>
        <taxon>Thermodesulfobacteriota</taxon>
        <taxon>Desulfobacteria</taxon>
        <taxon>Desulfobacterales</taxon>
        <taxon>Desulfobacteraceae</taxon>
        <taxon>Candidatus Magnetoglobus</taxon>
    </lineage>
</organism>
<accession>A0A1V1P9J0</accession>
<protein>
    <recommendedName>
        <fullName evidence="1">CobN/magnesium chelatase domain-containing protein</fullName>
    </recommendedName>
</protein>
<dbReference type="Pfam" id="PF02514">
    <property type="entry name" value="CobN-Mg_chel"/>
    <property type="match status" value="1"/>
</dbReference>
<dbReference type="InterPro" id="IPR003672">
    <property type="entry name" value="CobN/Mg_chltase"/>
</dbReference>
<dbReference type="PANTHER" id="PTHR44119">
    <property type="entry name" value="MAGNESIUM-CHELATASE SUBUNIT CHLH, CHLOROPLASTIC"/>
    <property type="match status" value="1"/>
</dbReference>
<dbReference type="PANTHER" id="PTHR44119:SF7">
    <property type="entry name" value="MAGNESIUM CHELATASE SUBUNIT"/>
    <property type="match status" value="1"/>
</dbReference>
<feature type="domain" description="CobN/magnesium chelatase" evidence="1">
    <location>
        <begin position="128"/>
        <end position="248"/>
    </location>
</feature>
<evidence type="ECO:0000313" key="3">
    <source>
        <dbReference type="Proteomes" id="UP000189670"/>
    </source>
</evidence>
<reference evidence="3" key="1">
    <citation type="submission" date="2012-11" db="EMBL/GenBank/DDBJ databases">
        <authorList>
            <person name="Lucero-Rivera Y.E."/>
            <person name="Tovar-Ramirez D."/>
        </authorList>
    </citation>
    <scope>NUCLEOTIDE SEQUENCE [LARGE SCALE GENOMIC DNA]</scope>
    <source>
        <strain evidence="3">Araruama</strain>
    </source>
</reference>
<sequence>MKPYKLCYYSATSMEIDSLSRGVQQYQQHNSGFRILARTQTQLFDQSRIESFVKSCLAADIIIITLHGGKASCPAFDKLIDAINQLSENKKKPYLHIQPTGGDEDAMELAREHSTDFGKTSWDQINLYLTFGGFINYFNMLLYLSNVLAQENFSCKPPCKLPHEGIYCPDTTDIPFLDHYIKTQIDPNKLTVGLWFNQAYWLNNNLAHIDELIRMIEKKGANVLPVFHLRYKDVFRNNKGADYIVEHFFYGQR</sequence>
<evidence type="ECO:0000259" key="1">
    <source>
        <dbReference type="Pfam" id="PF02514"/>
    </source>
</evidence>
<dbReference type="EMBL" id="ATBP01000269">
    <property type="protein sequence ID" value="ETR71426.1"/>
    <property type="molecule type" value="Genomic_DNA"/>
</dbReference>
<dbReference type="Proteomes" id="UP000189670">
    <property type="component" value="Unassembled WGS sequence"/>
</dbReference>
<evidence type="ECO:0000313" key="2">
    <source>
        <dbReference type="EMBL" id="ETR71426.1"/>
    </source>
</evidence>
<proteinExistence type="predicted"/>
<comment type="caution">
    <text evidence="2">The sequence shown here is derived from an EMBL/GenBank/DDBJ whole genome shotgun (WGS) entry which is preliminary data.</text>
</comment>